<keyword evidence="10" id="KW-0472">Membrane</keyword>
<evidence type="ECO:0000256" key="6">
    <source>
        <dbReference type="ARBA" id="ARBA00022777"/>
    </source>
</evidence>
<evidence type="ECO:0000256" key="1">
    <source>
        <dbReference type="ARBA" id="ARBA00000085"/>
    </source>
</evidence>
<dbReference type="Gene3D" id="3.30.565.10">
    <property type="entry name" value="Histidine kinase-like ATPase, C-terminal domain"/>
    <property type="match status" value="1"/>
</dbReference>
<feature type="transmembrane region" description="Helical" evidence="10">
    <location>
        <begin position="79"/>
        <end position="98"/>
    </location>
</feature>
<dbReference type="PANTHER" id="PTHR24421:SF10">
    <property type="entry name" value="NITRATE_NITRITE SENSOR PROTEIN NARQ"/>
    <property type="match status" value="1"/>
</dbReference>
<dbReference type="SUPFAM" id="SSF55874">
    <property type="entry name" value="ATPase domain of HSP90 chaperone/DNA topoisomerase II/histidine kinase"/>
    <property type="match status" value="1"/>
</dbReference>
<evidence type="ECO:0000256" key="5">
    <source>
        <dbReference type="ARBA" id="ARBA00022741"/>
    </source>
</evidence>
<keyword evidence="5" id="KW-0547">Nucleotide-binding</keyword>
<keyword evidence="6 13" id="KW-0418">Kinase</keyword>
<evidence type="ECO:0000256" key="10">
    <source>
        <dbReference type="SAM" id="Phobius"/>
    </source>
</evidence>
<keyword evidence="8" id="KW-0902">Two-component regulatory system</keyword>
<evidence type="ECO:0000313" key="13">
    <source>
        <dbReference type="EMBL" id="USQ78457.1"/>
    </source>
</evidence>
<evidence type="ECO:0000256" key="8">
    <source>
        <dbReference type="ARBA" id="ARBA00023012"/>
    </source>
</evidence>
<dbReference type="Pfam" id="PF02518">
    <property type="entry name" value="HATPase_c"/>
    <property type="match status" value="1"/>
</dbReference>
<keyword evidence="10" id="KW-1133">Transmembrane helix</keyword>
<dbReference type="EMBL" id="CP099489">
    <property type="protein sequence ID" value="USQ78457.1"/>
    <property type="molecule type" value="Genomic_DNA"/>
</dbReference>
<sequence>MSKLGRTARGAGRALSWVTVRPAKALVVRPLKATVVRPARWVGTRGLDFVTRHGNILVWVVTAIMMAIAWPTVGLTHEVPTALWPLVAALGVLPLVWLRVGPFFGWLTWVVPAAIIPLVFTPLPPGAGPSVDAGVVDRPTGPVTVDPGAQLASTAEGFPWQITAFIVLLALLIAVGVRESPARIGLTFLGTAFLFLAHLPSGMAAGWVIWGAPAFLGLGLLLRGLFRSRREAAVQSRRAEEQSLRAETERARAVLAEERTRIARDLHDVVAHRMSMVVVQAQSAQYRLGGVTPEIASEFESVAGQAREALNEVRTMLGVLRSEDHAPDQAPQPGVEDVLRLLRSSSAAGVDLRWSVTGETEPGSATAMVLYRVLQESLANASRHAPGGPVQVEVDYGDQVRVRVVSGPGHSRPADTSGSGGHGIPGMSARAAAVGGELSAGPSPDGGWVVSATLPARAAAVG</sequence>
<dbReference type="PANTHER" id="PTHR24421">
    <property type="entry name" value="NITRATE/NITRITE SENSOR PROTEIN NARX-RELATED"/>
    <property type="match status" value="1"/>
</dbReference>
<gene>
    <name evidence="13" type="ORF">NF556_12495</name>
</gene>
<evidence type="ECO:0000259" key="12">
    <source>
        <dbReference type="Pfam" id="PF07730"/>
    </source>
</evidence>
<comment type="catalytic activity">
    <reaction evidence="1">
        <text>ATP + protein L-histidine = ADP + protein N-phospho-L-histidine.</text>
        <dbReference type="EC" id="2.7.13.3"/>
    </reaction>
</comment>
<organism evidence="13 14">
    <name type="scientific">Ornithinimicrobium faecis</name>
    <dbReference type="NCBI Taxonomy" id="2934158"/>
    <lineage>
        <taxon>Bacteria</taxon>
        <taxon>Bacillati</taxon>
        <taxon>Actinomycetota</taxon>
        <taxon>Actinomycetes</taxon>
        <taxon>Micrococcales</taxon>
        <taxon>Ornithinimicrobiaceae</taxon>
        <taxon>Ornithinimicrobium</taxon>
    </lineage>
</organism>
<accession>A0ABY4YNU3</accession>
<evidence type="ECO:0000313" key="14">
    <source>
        <dbReference type="Proteomes" id="UP001056455"/>
    </source>
</evidence>
<keyword evidence="7" id="KW-0067">ATP-binding</keyword>
<proteinExistence type="predicted"/>
<dbReference type="InterPro" id="IPR011712">
    <property type="entry name" value="Sig_transdc_His_kin_sub3_dim/P"/>
</dbReference>
<evidence type="ECO:0000256" key="7">
    <source>
        <dbReference type="ARBA" id="ARBA00022840"/>
    </source>
</evidence>
<evidence type="ECO:0000256" key="2">
    <source>
        <dbReference type="ARBA" id="ARBA00012438"/>
    </source>
</evidence>
<evidence type="ECO:0000259" key="11">
    <source>
        <dbReference type="Pfam" id="PF02518"/>
    </source>
</evidence>
<dbReference type="EC" id="2.7.13.3" evidence="2"/>
<feature type="transmembrane region" description="Helical" evidence="10">
    <location>
        <begin position="207"/>
        <end position="226"/>
    </location>
</feature>
<keyword evidence="10" id="KW-0812">Transmembrane</keyword>
<dbReference type="RefSeq" id="WP_252591255.1">
    <property type="nucleotide sequence ID" value="NZ_CP099489.1"/>
</dbReference>
<keyword evidence="14" id="KW-1185">Reference proteome</keyword>
<feature type="transmembrane region" description="Helical" evidence="10">
    <location>
        <begin position="158"/>
        <end position="177"/>
    </location>
</feature>
<dbReference type="Pfam" id="PF07730">
    <property type="entry name" value="HisKA_3"/>
    <property type="match status" value="1"/>
</dbReference>
<keyword evidence="4" id="KW-0808">Transferase</keyword>
<evidence type="ECO:0000256" key="3">
    <source>
        <dbReference type="ARBA" id="ARBA00022553"/>
    </source>
</evidence>
<evidence type="ECO:0000256" key="9">
    <source>
        <dbReference type="SAM" id="MobiDB-lite"/>
    </source>
</evidence>
<dbReference type="GO" id="GO:0016301">
    <property type="term" value="F:kinase activity"/>
    <property type="evidence" value="ECO:0007669"/>
    <property type="project" value="UniProtKB-KW"/>
</dbReference>
<dbReference type="InterPro" id="IPR003594">
    <property type="entry name" value="HATPase_dom"/>
</dbReference>
<feature type="transmembrane region" description="Helical" evidence="10">
    <location>
        <begin position="103"/>
        <end position="120"/>
    </location>
</feature>
<dbReference type="CDD" id="cd16917">
    <property type="entry name" value="HATPase_UhpB-NarQ-NarX-like"/>
    <property type="match status" value="1"/>
</dbReference>
<dbReference type="Proteomes" id="UP001056455">
    <property type="component" value="Chromosome"/>
</dbReference>
<feature type="domain" description="Signal transduction histidine kinase subgroup 3 dimerisation and phosphoacceptor" evidence="12">
    <location>
        <begin position="258"/>
        <end position="324"/>
    </location>
</feature>
<feature type="domain" description="Histidine kinase/HSP90-like ATPase" evidence="11">
    <location>
        <begin position="369"/>
        <end position="457"/>
    </location>
</feature>
<reference evidence="13" key="1">
    <citation type="submission" date="2022-06" db="EMBL/GenBank/DDBJ databases">
        <title>Ornithinimicrobium HY1793.</title>
        <authorList>
            <person name="Huang Y."/>
        </authorList>
    </citation>
    <scope>NUCLEOTIDE SEQUENCE</scope>
    <source>
        <strain evidence="13">HY1793</strain>
    </source>
</reference>
<name>A0ABY4YNU3_9MICO</name>
<feature type="transmembrane region" description="Helical" evidence="10">
    <location>
        <begin position="56"/>
        <end position="73"/>
    </location>
</feature>
<feature type="transmembrane region" description="Helical" evidence="10">
    <location>
        <begin position="184"/>
        <end position="201"/>
    </location>
</feature>
<evidence type="ECO:0000256" key="4">
    <source>
        <dbReference type="ARBA" id="ARBA00022679"/>
    </source>
</evidence>
<keyword evidence="3" id="KW-0597">Phosphoprotein</keyword>
<dbReference type="InterPro" id="IPR036890">
    <property type="entry name" value="HATPase_C_sf"/>
</dbReference>
<dbReference type="Gene3D" id="1.20.5.1930">
    <property type="match status" value="1"/>
</dbReference>
<dbReference type="InterPro" id="IPR050482">
    <property type="entry name" value="Sensor_HK_TwoCompSys"/>
</dbReference>
<feature type="region of interest" description="Disordered" evidence="9">
    <location>
        <begin position="407"/>
        <end position="428"/>
    </location>
</feature>
<protein>
    <recommendedName>
        <fullName evidence="2">histidine kinase</fullName>
        <ecNumber evidence="2">2.7.13.3</ecNumber>
    </recommendedName>
</protein>